<reference evidence="1" key="1">
    <citation type="submission" date="2020-05" db="EMBL/GenBank/DDBJ databases">
        <authorList>
            <person name="Chiriac C."/>
            <person name="Salcher M."/>
            <person name="Ghai R."/>
            <person name="Kavagutti S V."/>
        </authorList>
    </citation>
    <scope>NUCLEOTIDE SEQUENCE</scope>
</reference>
<name>A0A6J5R7A5_9CAUD</name>
<evidence type="ECO:0000313" key="1">
    <source>
        <dbReference type="EMBL" id="CAB4192793.1"/>
    </source>
</evidence>
<dbReference type="EMBL" id="LR797181">
    <property type="protein sequence ID" value="CAB4192793.1"/>
    <property type="molecule type" value="Genomic_DNA"/>
</dbReference>
<organism evidence="1">
    <name type="scientific">uncultured Caudovirales phage</name>
    <dbReference type="NCBI Taxonomy" id="2100421"/>
    <lineage>
        <taxon>Viruses</taxon>
        <taxon>Duplodnaviria</taxon>
        <taxon>Heunggongvirae</taxon>
        <taxon>Uroviricota</taxon>
        <taxon>Caudoviricetes</taxon>
        <taxon>Peduoviridae</taxon>
        <taxon>Maltschvirus</taxon>
        <taxon>Maltschvirus maltsch</taxon>
    </lineage>
</organism>
<protein>
    <submittedName>
        <fullName evidence="1">Uncharacterized protein</fullName>
    </submittedName>
</protein>
<sequence length="112" mass="12038">MAHGKSGEPHGKTVDDWIDKHGWLEELILAGATESPEIEVDHSTEELVPFGQIFGALGHKLTGRDRPHLGTEETPTGVIVTLSKPAGEDITVLYKIEGLDDIEIDEAGAADD</sequence>
<gene>
    <name evidence="1" type="ORF">UFOVP1244_90</name>
</gene>
<proteinExistence type="predicted"/>
<accession>A0A6J5R7A5</accession>